<evidence type="ECO:0000313" key="7">
    <source>
        <dbReference type="Proteomes" id="UP000094172"/>
    </source>
</evidence>
<dbReference type="SUPFAM" id="SSF46626">
    <property type="entry name" value="Cytochrome c"/>
    <property type="match status" value="1"/>
</dbReference>
<evidence type="ECO:0000256" key="4">
    <source>
        <dbReference type="PROSITE-ProRule" id="PRU00433"/>
    </source>
</evidence>
<dbReference type="GO" id="GO:0046872">
    <property type="term" value="F:metal ion binding"/>
    <property type="evidence" value="ECO:0007669"/>
    <property type="project" value="UniProtKB-KW"/>
</dbReference>
<evidence type="ECO:0000259" key="5">
    <source>
        <dbReference type="PROSITE" id="PS51007"/>
    </source>
</evidence>
<comment type="caution">
    <text evidence="6">The sequence shown here is derived from an EMBL/GenBank/DDBJ whole genome shotgun (WGS) entry which is preliminary data.</text>
</comment>
<accession>A0A1E3VJ87</accession>
<dbReference type="GO" id="GO:0020037">
    <property type="term" value="F:heme binding"/>
    <property type="evidence" value="ECO:0007669"/>
    <property type="project" value="InterPro"/>
</dbReference>
<keyword evidence="7" id="KW-1185">Reference proteome</keyword>
<protein>
    <recommendedName>
        <fullName evidence="5">Cytochrome c domain-containing protein</fullName>
    </recommendedName>
</protein>
<evidence type="ECO:0000256" key="2">
    <source>
        <dbReference type="ARBA" id="ARBA00022723"/>
    </source>
</evidence>
<dbReference type="EMBL" id="LPWE01000014">
    <property type="protein sequence ID" value="ODR93572.1"/>
    <property type="molecule type" value="Genomic_DNA"/>
</dbReference>
<keyword evidence="1 4" id="KW-0349">Heme</keyword>
<keyword evidence="2 4" id="KW-0479">Metal-binding</keyword>
<evidence type="ECO:0000313" key="6">
    <source>
        <dbReference type="EMBL" id="ODR93572.1"/>
    </source>
</evidence>
<dbReference type="InterPro" id="IPR009056">
    <property type="entry name" value="Cyt_c-like_dom"/>
</dbReference>
<dbReference type="Gene3D" id="1.10.760.10">
    <property type="entry name" value="Cytochrome c-like domain"/>
    <property type="match status" value="1"/>
</dbReference>
<evidence type="ECO:0000256" key="3">
    <source>
        <dbReference type="ARBA" id="ARBA00023004"/>
    </source>
</evidence>
<dbReference type="STRING" id="1774970.AUC70_12000"/>
<keyword evidence="3 4" id="KW-0408">Iron</keyword>
<gene>
    <name evidence="6" type="ORF">AUC70_12000</name>
</gene>
<organism evidence="6 7">
    <name type="scientific">Methyloceanibacter stevinii</name>
    <dbReference type="NCBI Taxonomy" id="1774970"/>
    <lineage>
        <taxon>Bacteria</taxon>
        <taxon>Pseudomonadati</taxon>
        <taxon>Pseudomonadota</taxon>
        <taxon>Alphaproteobacteria</taxon>
        <taxon>Hyphomicrobiales</taxon>
        <taxon>Hyphomicrobiaceae</taxon>
        <taxon>Methyloceanibacter</taxon>
    </lineage>
</organism>
<dbReference type="Proteomes" id="UP000094172">
    <property type="component" value="Unassembled WGS sequence"/>
</dbReference>
<proteinExistence type="predicted"/>
<dbReference type="GO" id="GO:0009055">
    <property type="term" value="F:electron transfer activity"/>
    <property type="evidence" value="ECO:0007669"/>
    <property type="project" value="InterPro"/>
</dbReference>
<dbReference type="PROSITE" id="PS51007">
    <property type="entry name" value="CYTC"/>
    <property type="match status" value="1"/>
</dbReference>
<dbReference type="AlphaFoldDB" id="A0A1E3VJ87"/>
<evidence type="ECO:0000256" key="1">
    <source>
        <dbReference type="ARBA" id="ARBA00022617"/>
    </source>
</evidence>
<feature type="domain" description="Cytochrome c" evidence="5">
    <location>
        <begin position="28"/>
        <end position="108"/>
    </location>
</feature>
<dbReference type="Pfam" id="PF00034">
    <property type="entry name" value="Cytochrom_C"/>
    <property type="match status" value="1"/>
</dbReference>
<name>A0A1E3VJ87_9HYPH</name>
<reference evidence="6 7" key="1">
    <citation type="journal article" date="2016" name="Environ. Microbiol.">
        <title>New Methyloceanibacter diversity from North Sea sediments includes methanotroph containing solely the soluble methane monooxygenase.</title>
        <authorList>
            <person name="Vekeman B."/>
            <person name="Kerckhof F.M."/>
            <person name="Cremers G."/>
            <person name="de Vos P."/>
            <person name="Vandamme P."/>
            <person name="Boon N."/>
            <person name="Op den Camp H.J."/>
            <person name="Heylen K."/>
        </authorList>
    </citation>
    <scope>NUCLEOTIDE SEQUENCE [LARGE SCALE GENOMIC DNA]</scope>
    <source>
        <strain evidence="6 7">R-67176</strain>
    </source>
</reference>
<dbReference type="InterPro" id="IPR036909">
    <property type="entry name" value="Cyt_c-like_dom_sf"/>
</dbReference>
<sequence>MELGMKSMTLLAAVVALGLPGEIQAQDADIAAGKAYAEAVCSKCHAVLAGEDLSSEFGATPFQEVAETPGMTEYALSVWLQTSHPTMPDIVLEQDEMRNVIAYIRSLDRRP</sequence>